<evidence type="ECO:0000256" key="1">
    <source>
        <dbReference type="SAM" id="Phobius"/>
    </source>
</evidence>
<keyword evidence="1" id="KW-0812">Transmembrane</keyword>
<dbReference type="EMBL" id="CAKMRJ010005634">
    <property type="protein sequence ID" value="CAH1448006.1"/>
    <property type="molecule type" value="Genomic_DNA"/>
</dbReference>
<sequence>MVEEGRPVVFPMSSFSADSSLIGVVASNHQQKNEGGRRETETGAAALVRRILSSRTPPPAVVFHSCFSLLDQTRIEEPPSISAFAQFLLVLLLLGLIVGAGEGKGGLLVDKRLNRRRL</sequence>
<keyword evidence="1" id="KW-1133">Transmembrane helix</keyword>
<evidence type="ECO:0000313" key="2">
    <source>
        <dbReference type="EMBL" id="CAH1448006.1"/>
    </source>
</evidence>
<keyword evidence="3" id="KW-1185">Reference proteome</keyword>
<dbReference type="Proteomes" id="UP001157418">
    <property type="component" value="Unassembled WGS sequence"/>
</dbReference>
<keyword evidence="1" id="KW-0472">Membrane</keyword>
<organism evidence="2 3">
    <name type="scientific">Lactuca virosa</name>
    <dbReference type="NCBI Taxonomy" id="75947"/>
    <lineage>
        <taxon>Eukaryota</taxon>
        <taxon>Viridiplantae</taxon>
        <taxon>Streptophyta</taxon>
        <taxon>Embryophyta</taxon>
        <taxon>Tracheophyta</taxon>
        <taxon>Spermatophyta</taxon>
        <taxon>Magnoliopsida</taxon>
        <taxon>eudicotyledons</taxon>
        <taxon>Gunneridae</taxon>
        <taxon>Pentapetalae</taxon>
        <taxon>asterids</taxon>
        <taxon>campanulids</taxon>
        <taxon>Asterales</taxon>
        <taxon>Asteraceae</taxon>
        <taxon>Cichorioideae</taxon>
        <taxon>Cichorieae</taxon>
        <taxon>Lactucinae</taxon>
        <taxon>Lactuca</taxon>
    </lineage>
</organism>
<gene>
    <name evidence="2" type="ORF">LVIROSA_LOCUS33575</name>
</gene>
<name>A0AAU9PCR3_9ASTR</name>
<proteinExistence type="predicted"/>
<accession>A0AAU9PCR3</accession>
<feature type="transmembrane region" description="Helical" evidence="1">
    <location>
        <begin position="84"/>
        <end position="109"/>
    </location>
</feature>
<dbReference type="AlphaFoldDB" id="A0AAU9PCR3"/>
<reference evidence="2 3" key="1">
    <citation type="submission" date="2022-01" db="EMBL/GenBank/DDBJ databases">
        <authorList>
            <person name="Xiong W."/>
            <person name="Schranz E."/>
        </authorList>
    </citation>
    <scope>NUCLEOTIDE SEQUENCE [LARGE SCALE GENOMIC DNA]</scope>
</reference>
<evidence type="ECO:0000313" key="3">
    <source>
        <dbReference type="Proteomes" id="UP001157418"/>
    </source>
</evidence>
<comment type="caution">
    <text evidence="2">The sequence shown here is derived from an EMBL/GenBank/DDBJ whole genome shotgun (WGS) entry which is preliminary data.</text>
</comment>
<protein>
    <submittedName>
        <fullName evidence="2">Uncharacterized protein</fullName>
    </submittedName>
</protein>